<name>A0A0V1FCU9_TRIPS</name>
<evidence type="ECO:0000313" key="1">
    <source>
        <dbReference type="EMBL" id="KRX96237.1"/>
    </source>
</evidence>
<sequence length="70" mass="8344">MTRKKTKRRIVRGGKVSNWPMVRDQSKLTKMLTMFKISHPHVIVRIRLLFSDQQVPLVHNFERIIFIATN</sequence>
<comment type="caution">
    <text evidence="2">The sequence shown here is derived from an EMBL/GenBank/DDBJ whole genome shotgun (WGS) entry which is preliminary data.</text>
</comment>
<dbReference type="OrthoDB" id="10434194at2759"/>
<dbReference type="Proteomes" id="UP000054995">
    <property type="component" value="Unassembled WGS sequence"/>
</dbReference>
<evidence type="ECO:0000313" key="4">
    <source>
        <dbReference type="Proteomes" id="UP000054995"/>
    </source>
</evidence>
<dbReference type="AlphaFoldDB" id="A0A0V1FCU9"/>
<proteinExistence type="predicted"/>
<gene>
    <name evidence="2" type="ORF">T4D_15174</name>
    <name evidence="1" type="ORF">T4E_9885</name>
</gene>
<keyword evidence="4" id="KW-1185">Reference proteome</keyword>
<dbReference type="EMBL" id="JYDT01000136">
    <property type="protein sequence ID" value="KRY83617.1"/>
    <property type="molecule type" value="Genomic_DNA"/>
</dbReference>
<accession>A0A0V1FCU9</accession>
<evidence type="ECO:0000313" key="2">
    <source>
        <dbReference type="EMBL" id="KRY83617.1"/>
    </source>
</evidence>
<dbReference type="Proteomes" id="UP000054815">
    <property type="component" value="Unassembled WGS sequence"/>
</dbReference>
<reference evidence="3 4" key="1">
    <citation type="submission" date="2015-01" db="EMBL/GenBank/DDBJ databases">
        <title>Evolution of Trichinella species and genotypes.</title>
        <authorList>
            <person name="Korhonen P.K."/>
            <person name="Edoardo P."/>
            <person name="Giuseppe L.R."/>
            <person name="Gasser R.B."/>
        </authorList>
    </citation>
    <scope>NUCLEOTIDE SEQUENCE [LARGE SCALE GENOMIC DNA]</scope>
    <source>
        <strain evidence="1">ISS141</strain>
        <strain evidence="2">ISS470</strain>
    </source>
</reference>
<evidence type="ECO:0000313" key="3">
    <source>
        <dbReference type="Proteomes" id="UP000054815"/>
    </source>
</evidence>
<organism evidence="2 4">
    <name type="scientific">Trichinella pseudospiralis</name>
    <name type="common">Parasitic roundworm</name>
    <dbReference type="NCBI Taxonomy" id="6337"/>
    <lineage>
        <taxon>Eukaryota</taxon>
        <taxon>Metazoa</taxon>
        <taxon>Ecdysozoa</taxon>
        <taxon>Nematoda</taxon>
        <taxon>Enoplea</taxon>
        <taxon>Dorylaimia</taxon>
        <taxon>Trichinellida</taxon>
        <taxon>Trichinellidae</taxon>
        <taxon>Trichinella</taxon>
    </lineage>
</organism>
<dbReference type="EMBL" id="JYDU01000046">
    <property type="protein sequence ID" value="KRX96237.1"/>
    <property type="molecule type" value="Genomic_DNA"/>
</dbReference>
<protein>
    <submittedName>
        <fullName evidence="2">Uncharacterized protein</fullName>
    </submittedName>
</protein>